<evidence type="ECO:0000313" key="1">
    <source>
        <dbReference type="EMBL" id="KAI3738219.1"/>
    </source>
</evidence>
<protein>
    <submittedName>
        <fullName evidence="1">Uncharacterized protein</fullName>
    </submittedName>
</protein>
<comment type="caution">
    <text evidence="1">The sequence shown here is derived from an EMBL/GenBank/DDBJ whole genome shotgun (WGS) entry which is preliminary data.</text>
</comment>
<reference evidence="1 2" key="2">
    <citation type="journal article" date="2022" name="Mol. Ecol. Resour.">
        <title>The genomes of chicory, endive, great burdock and yacon provide insights into Asteraceae paleo-polyploidization history and plant inulin production.</title>
        <authorList>
            <person name="Fan W."/>
            <person name="Wang S."/>
            <person name="Wang H."/>
            <person name="Wang A."/>
            <person name="Jiang F."/>
            <person name="Liu H."/>
            <person name="Zhao H."/>
            <person name="Xu D."/>
            <person name="Zhang Y."/>
        </authorList>
    </citation>
    <scope>NUCLEOTIDE SEQUENCE [LARGE SCALE GENOMIC DNA]</scope>
    <source>
        <strain evidence="2">cv. Punajuju</strain>
        <tissue evidence="1">Leaves</tissue>
    </source>
</reference>
<gene>
    <name evidence="1" type="ORF">L2E82_28242</name>
</gene>
<dbReference type="EMBL" id="CM042013">
    <property type="protein sequence ID" value="KAI3738219.1"/>
    <property type="molecule type" value="Genomic_DNA"/>
</dbReference>
<evidence type="ECO:0000313" key="2">
    <source>
        <dbReference type="Proteomes" id="UP001055811"/>
    </source>
</evidence>
<organism evidence="1 2">
    <name type="scientific">Cichorium intybus</name>
    <name type="common">Chicory</name>
    <dbReference type="NCBI Taxonomy" id="13427"/>
    <lineage>
        <taxon>Eukaryota</taxon>
        <taxon>Viridiplantae</taxon>
        <taxon>Streptophyta</taxon>
        <taxon>Embryophyta</taxon>
        <taxon>Tracheophyta</taxon>
        <taxon>Spermatophyta</taxon>
        <taxon>Magnoliopsida</taxon>
        <taxon>eudicotyledons</taxon>
        <taxon>Gunneridae</taxon>
        <taxon>Pentapetalae</taxon>
        <taxon>asterids</taxon>
        <taxon>campanulids</taxon>
        <taxon>Asterales</taxon>
        <taxon>Asteraceae</taxon>
        <taxon>Cichorioideae</taxon>
        <taxon>Cichorieae</taxon>
        <taxon>Cichoriinae</taxon>
        <taxon>Cichorium</taxon>
    </lineage>
</organism>
<sequence>MVLYLNCLFVRRLRYIVLYMMRTKGAPQKNVDKMSYHHHHAYFQSVPRSGLDMIITKSLPASVTVCVYLFCLTPPSTPPKPPSVSIFSLSQTLAASPPPLPLRLLYRYLLRTIAVAPPFSTVTTIVFVPTKGRPSAKLTSAAIFAVAMTSAALPVTRPCYKNMGIPTTAMKPST</sequence>
<name>A0ACB9CV80_CICIN</name>
<proteinExistence type="predicted"/>
<reference evidence="2" key="1">
    <citation type="journal article" date="2022" name="Mol. Ecol. Resour.">
        <title>The genomes of chicory, endive, great burdock and yacon provide insights into Asteraceae palaeo-polyploidization history and plant inulin production.</title>
        <authorList>
            <person name="Fan W."/>
            <person name="Wang S."/>
            <person name="Wang H."/>
            <person name="Wang A."/>
            <person name="Jiang F."/>
            <person name="Liu H."/>
            <person name="Zhao H."/>
            <person name="Xu D."/>
            <person name="Zhang Y."/>
        </authorList>
    </citation>
    <scope>NUCLEOTIDE SEQUENCE [LARGE SCALE GENOMIC DNA]</scope>
    <source>
        <strain evidence="2">cv. Punajuju</strain>
    </source>
</reference>
<dbReference type="Proteomes" id="UP001055811">
    <property type="component" value="Linkage Group LG05"/>
</dbReference>
<accession>A0ACB9CV80</accession>
<keyword evidence="2" id="KW-1185">Reference proteome</keyword>